<organism evidence="9 10">
    <name type="scientific">Ramlibacter albus</name>
    <dbReference type="NCBI Taxonomy" id="2079448"/>
    <lineage>
        <taxon>Bacteria</taxon>
        <taxon>Pseudomonadati</taxon>
        <taxon>Pseudomonadota</taxon>
        <taxon>Betaproteobacteria</taxon>
        <taxon>Burkholderiales</taxon>
        <taxon>Comamonadaceae</taxon>
        <taxon>Ramlibacter</taxon>
    </lineage>
</organism>
<dbReference type="Gene3D" id="1.10.3720.10">
    <property type="entry name" value="MetI-like"/>
    <property type="match status" value="1"/>
</dbReference>
<feature type="domain" description="ABC transmembrane type-1" evidence="8">
    <location>
        <begin position="75"/>
        <end position="259"/>
    </location>
</feature>
<keyword evidence="10" id="KW-1185">Reference proteome</keyword>
<evidence type="ECO:0000256" key="4">
    <source>
        <dbReference type="ARBA" id="ARBA00022692"/>
    </source>
</evidence>
<dbReference type="SUPFAM" id="SSF161098">
    <property type="entry name" value="MetI-like"/>
    <property type="match status" value="1"/>
</dbReference>
<feature type="transmembrane region" description="Helical" evidence="7">
    <location>
        <begin position="234"/>
        <end position="255"/>
    </location>
</feature>
<accession>A0A923MAL4</accession>
<feature type="transmembrane region" description="Helical" evidence="7">
    <location>
        <begin position="182"/>
        <end position="202"/>
    </location>
</feature>
<dbReference type="InterPro" id="IPR035906">
    <property type="entry name" value="MetI-like_sf"/>
</dbReference>
<dbReference type="Pfam" id="PF00528">
    <property type="entry name" value="BPD_transp_1"/>
    <property type="match status" value="1"/>
</dbReference>
<evidence type="ECO:0000256" key="5">
    <source>
        <dbReference type="ARBA" id="ARBA00022989"/>
    </source>
</evidence>
<evidence type="ECO:0000256" key="6">
    <source>
        <dbReference type="ARBA" id="ARBA00023136"/>
    </source>
</evidence>
<dbReference type="AlphaFoldDB" id="A0A923MAL4"/>
<proteinExistence type="inferred from homology"/>
<gene>
    <name evidence="9" type="ORF">H8R02_21795</name>
</gene>
<comment type="caution">
    <text evidence="9">The sequence shown here is derived from an EMBL/GenBank/DDBJ whole genome shotgun (WGS) entry which is preliminary data.</text>
</comment>
<dbReference type="RefSeq" id="WP_187083604.1">
    <property type="nucleotide sequence ID" value="NZ_JACORU010000009.1"/>
</dbReference>
<reference evidence="9" key="1">
    <citation type="submission" date="2020-08" db="EMBL/GenBank/DDBJ databases">
        <title>Ramlibacter sp. GTP1 16S ribosomal RNA gene genome sequencing and assembly.</title>
        <authorList>
            <person name="Kang M."/>
        </authorList>
    </citation>
    <scope>NUCLEOTIDE SEQUENCE</scope>
    <source>
        <strain evidence="9">GTP1</strain>
    </source>
</reference>
<dbReference type="GO" id="GO:0055085">
    <property type="term" value="P:transmembrane transport"/>
    <property type="evidence" value="ECO:0007669"/>
    <property type="project" value="InterPro"/>
</dbReference>
<evidence type="ECO:0000256" key="3">
    <source>
        <dbReference type="ARBA" id="ARBA00022475"/>
    </source>
</evidence>
<dbReference type="PANTHER" id="PTHR30151">
    <property type="entry name" value="ALKANE SULFONATE ABC TRANSPORTER-RELATED, MEMBRANE SUBUNIT"/>
    <property type="match status" value="1"/>
</dbReference>
<dbReference type="GO" id="GO:0005886">
    <property type="term" value="C:plasma membrane"/>
    <property type="evidence" value="ECO:0007669"/>
    <property type="project" value="UniProtKB-SubCell"/>
</dbReference>
<evidence type="ECO:0000256" key="1">
    <source>
        <dbReference type="ARBA" id="ARBA00004651"/>
    </source>
</evidence>
<feature type="transmembrane region" description="Helical" evidence="7">
    <location>
        <begin position="20"/>
        <end position="43"/>
    </location>
</feature>
<keyword evidence="2 7" id="KW-0813">Transport</keyword>
<feature type="transmembrane region" description="Helical" evidence="7">
    <location>
        <begin position="116"/>
        <end position="135"/>
    </location>
</feature>
<dbReference type="CDD" id="cd06261">
    <property type="entry name" value="TM_PBP2"/>
    <property type="match status" value="1"/>
</dbReference>
<protein>
    <submittedName>
        <fullName evidence="9">ABC transporter permease</fullName>
    </submittedName>
</protein>
<feature type="transmembrane region" description="Helical" evidence="7">
    <location>
        <begin position="82"/>
        <end position="104"/>
    </location>
</feature>
<sequence>MATPVESPQRPPRPLHEATLWGACALGVLLLAWWVATAIPGLVPPRVLPSPPDVVARFGSLLAEPFSGATLVGHAAVSLQRWGLGVFGALALGLPLGIALAWLPPLRAVVTPVFELLRYIPPFAWVPIAVLWFGASTVTQALIVFIAAFPACIINTQLAVAQVDTILVRAARMLGTRSMTTLGRVVLPVAAPTVFTGVRIAFGNGWMALVGAELVVGKQGLGFLISQGQINDSAATILVGMISIGVLGVLIDAALQRLQRLALPWQPPPARPLE</sequence>
<evidence type="ECO:0000256" key="7">
    <source>
        <dbReference type="RuleBase" id="RU363032"/>
    </source>
</evidence>
<keyword evidence="6 7" id="KW-0472">Membrane</keyword>
<comment type="similarity">
    <text evidence="7">Belongs to the binding-protein-dependent transport system permease family.</text>
</comment>
<evidence type="ECO:0000259" key="8">
    <source>
        <dbReference type="PROSITE" id="PS50928"/>
    </source>
</evidence>
<comment type="subcellular location">
    <subcellularLocation>
        <location evidence="1 7">Cell membrane</location>
        <topology evidence="1 7">Multi-pass membrane protein</topology>
    </subcellularLocation>
</comment>
<dbReference type="PROSITE" id="PS50928">
    <property type="entry name" value="ABC_TM1"/>
    <property type="match status" value="1"/>
</dbReference>
<dbReference type="InterPro" id="IPR000515">
    <property type="entry name" value="MetI-like"/>
</dbReference>
<keyword evidence="4 7" id="KW-0812">Transmembrane</keyword>
<dbReference type="Proteomes" id="UP000596827">
    <property type="component" value="Unassembled WGS sequence"/>
</dbReference>
<dbReference type="EMBL" id="JACORU010000009">
    <property type="protein sequence ID" value="MBC5767115.1"/>
    <property type="molecule type" value="Genomic_DNA"/>
</dbReference>
<dbReference type="PANTHER" id="PTHR30151:SF25">
    <property type="entry name" value="TAURINE TRANSPORT SYSTEM PERMEASE PROTEIN TAUC"/>
    <property type="match status" value="1"/>
</dbReference>
<feature type="transmembrane region" description="Helical" evidence="7">
    <location>
        <begin position="141"/>
        <end position="161"/>
    </location>
</feature>
<keyword evidence="3" id="KW-1003">Cell membrane</keyword>
<evidence type="ECO:0000256" key="2">
    <source>
        <dbReference type="ARBA" id="ARBA00022448"/>
    </source>
</evidence>
<dbReference type="GO" id="GO:0010438">
    <property type="term" value="P:cellular response to sulfur starvation"/>
    <property type="evidence" value="ECO:0007669"/>
    <property type="project" value="TreeGrafter"/>
</dbReference>
<evidence type="ECO:0000313" key="10">
    <source>
        <dbReference type="Proteomes" id="UP000596827"/>
    </source>
</evidence>
<name>A0A923MAL4_9BURK</name>
<keyword evidence="5 7" id="KW-1133">Transmembrane helix</keyword>
<evidence type="ECO:0000313" key="9">
    <source>
        <dbReference type="EMBL" id="MBC5767115.1"/>
    </source>
</evidence>